<feature type="region of interest" description="Disordered" evidence="1">
    <location>
        <begin position="550"/>
        <end position="571"/>
    </location>
</feature>
<feature type="compositionally biased region" description="Low complexity" evidence="1">
    <location>
        <begin position="404"/>
        <end position="414"/>
    </location>
</feature>
<dbReference type="AlphaFoldDB" id="A0A812JKI9"/>
<proteinExistence type="predicted"/>
<dbReference type="InterPro" id="IPR053185">
    <property type="entry name" value="SET_domain_protein"/>
</dbReference>
<dbReference type="PANTHER" id="PTHR47332">
    <property type="entry name" value="SET DOMAIN-CONTAINING PROTEIN 5"/>
    <property type="match status" value="1"/>
</dbReference>
<comment type="caution">
    <text evidence="3">The sequence shown here is derived from an EMBL/GenBank/DDBJ whole genome shotgun (WGS) entry which is preliminary data.</text>
</comment>
<evidence type="ECO:0000259" key="2">
    <source>
        <dbReference type="Pfam" id="PF00856"/>
    </source>
</evidence>
<protein>
    <submittedName>
        <fullName evidence="3">SET5 protein</fullName>
    </submittedName>
</protein>
<dbReference type="SUPFAM" id="SSF82199">
    <property type="entry name" value="SET domain"/>
    <property type="match status" value="1"/>
</dbReference>
<feature type="compositionally biased region" description="Acidic residues" evidence="1">
    <location>
        <begin position="550"/>
        <end position="560"/>
    </location>
</feature>
<evidence type="ECO:0000313" key="4">
    <source>
        <dbReference type="Proteomes" id="UP000601435"/>
    </source>
</evidence>
<feature type="compositionally biased region" description="Low complexity" evidence="1">
    <location>
        <begin position="835"/>
        <end position="848"/>
    </location>
</feature>
<sequence>MWLVQALASFRKLNAEKRHAVLSLHVPDLEDWLAEEEVSKGDDEAFLFLRVLRVNGIEVPDGRTGLYATACRANHSCLPRARLSVDADGGVRIVALTSIRIGEEVTVSYLSESDLLEPSSIRRKLLSQTWGFLCACQRCTMPDDRRTYTCPSCREGLIGFRSQYVDAVQVLQRPLARFSQCRGVTVWPQWPYDENSAAKPVGDPNFRWPPNPPLEPQPGEALTQDQVKELRKKIYRKIFHSMCYFDWSLWERYFWELKDRAIPYDETAYTLLLHGYILSHRHQSENAYLVLDEMKRAETHPALVRLNERMMNSAFELKELGVQPMASSWQNVVRLCFHCSVRFQKKRQKRLRAELEALEPDDALALDAENIRQWLSGHDRLLLPEGPGRFRFLTGHDNKLLPLPQKLLPGSSRSSPRRGRRSVARRHDPDPDDARQAFVWWKFAANIVSPFSELQVQLGGATAELDGWAACAACGENAEAEKMANLEQLWVAPGGVKRHLPSSALQCEARVHRRMPAWCRGADGRALLRGFLHPGAPPLSLSVLEEMSEELSTPDELQLEESDRGGPTDAEALSDDLAAAVLLHRELVSRQLDSAVPASEAHWLTADAAGAALEAGLLLLKTSGMDEELLRAFQAQVASLQLQPDELVAAADCRLRSLQRALGKETLTVEAAELLRLKAQCLDLCQPAEAAAVRRHALDVASALLPGDSGYASGPSYAKDVRDETVFGIISQIEGCAAIGSCQQLEKHSLIWSVASMVCRQFCGEPTDEGENGDKWSKVELDQLHFEHQVLAEEAARLREEVMVTISGAMPEEEEFGVSFADAPDSPQASERGRSAASPASAFSPESRLQARRTSARHSGSARRPSARRELNFGAF</sequence>
<dbReference type="EMBL" id="CAJNJA010006247">
    <property type="protein sequence ID" value="CAE7207797.1"/>
    <property type="molecule type" value="Genomic_DNA"/>
</dbReference>
<name>A0A812JKI9_9DINO</name>
<dbReference type="PANTHER" id="PTHR47332:SF4">
    <property type="entry name" value="SET DOMAIN-CONTAINING PROTEIN 5"/>
    <property type="match status" value="1"/>
</dbReference>
<accession>A0A812JKI9</accession>
<gene>
    <name evidence="3" type="primary">SET5</name>
    <name evidence="3" type="ORF">SNEC2469_LOCUS1898</name>
</gene>
<evidence type="ECO:0000256" key="1">
    <source>
        <dbReference type="SAM" id="MobiDB-lite"/>
    </source>
</evidence>
<dbReference type="InterPro" id="IPR001214">
    <property type="entry name" value="SET_dom"/>
</dbReference>
<dbReference type="Gene3D" id="2.170.270.10">
    <property type="entry name" value="SET domain"/>
    <property type="match status" value="1"/>
</dbReference>
<dbReference type="Proteomes" id="UP000601435">
    <property type="component" value="Unassembled WGS sequence"/>
</dbReference>
<dbReference type="OrthoDB" id="359249at2759"/>
<feature type="compositionally biased region" description="Basic residues" evidence="1">
    <location>
        <begin position="415"/>
        <end position="424"/>
    </location>
</feature>
<keyword evidence="4" id="KW-1185">Reference proteome</keyword>
<dbReference type="CDD" id="cd20071">
    <property type="entry name" value="SET_SMYD"/>
    <property type="match status" value="1"/>
</dbReference>
<feature type="compositionally biased region" description="Basic and acidic residues" evidence="1">
    <location>
        <begin position="867"/>
        <end position="876"/>
    </location>
</feature>
<feature type="domain" description="SET" evidence="2">
    <location>
        <begin position="68"/>
        <end position="109"/>
    </location>
</feature>
<dbReference type="Pfam" id="PF00856">
    <property type="entry name" value="SET"/>
    <property type="match status" value="1"/>
</dbReference>
<feature type="region of interest" description="Disordered" evidence="1">
    <location>
        <begin position="820"/>
        <end position="876"/>
    </location>
</feature>
<dbReference type="InterPro" id="IPR046341">
    <property type="entry name" value="SET_dom_sf"/>
</dbReference>
<evidence type="ECO:0000313" key="3">
    <source>
        <dbReference type="EMBL" id="CAE7207797.1"/>
    </source>
</evidence>
<feature type="region of interest" description="Disordered" evidence="1">
    <location>
        <begin position="404"/>
        <end position="432"/>
    </location>
</feature>
<reference evidence="3" key="1">
    <citation type="submission" date="2021-02" db="EMBL/GenBank/DDBJ databases">
        <authorList>
            <person name="Dougan E. K."/>
            <person name="Rhodes N."/>
            <person name="Thang M."/>
            <person name="Chan C."/>
        </authorList>
    </citation>
    <scope>NUCLEOTIDE SEQUENCE</scope>
</reference>
<organism evidence="3 4">
    <name type="scientific">Symbiodinium necroappetens</name>
    <dbReference type="NCBI Taxonomy" id="1628268"/>
    <lineage>
        <taxon>Eukaryota</taxon>
        <taxon>Sar</taxon>
        <taxon>Alveolata</taxon>
        <taxon>Dinophyceae</taxon>
        <taxon>Suessiales</taxon>
        <taxon>Symbiodiniaceae</taxon>
        <taxon>Symbiodinium</taxon>
    </lineage>
</organism>